<feature type="transmembrane region" description="Helical" evidence="5">
    <location>
        <begin position="118"/>
        <end position="139"/>
    </location>
</feature>
<keyword evidence="3 5" id="KW-1133">Transmembrane helix</keyword>
<dbReference type="Gene3D" id="1.20.1250.20">
    <property type="entry name" value="MFS general substrate transporter like domains"/>
    <property type="match status" value="2"/>
</dbReference>
<feature type="domain" description="Major facilitator superfamily (MFS) profile" evidence="6">
    <location>
        <begin position="23"/>
        <end position="423"/>
    </location>
</feature>
<dbReference type="InterPro" id="IPR020846">
    <property type="entry name" value="MFS_dom"/>
</dbReference>
<dbReference type="PROSITE" id="PS50850">
    <property type="entry name" value="MFS"/>
    <property type="match status" value="1"/>
</dbReference>
<evidence type="ECO:0000259" key="6">
    <source>
        <dbReference type="PROSITE" id="PS50850"/>
    </source>
</evidence>
<dbReference type="PANTHER" id="PTHR11662:SF285">
    <property type="entry name" value="HEXURONATE TRANSPORTER"/>
    <property type="match status" value="1"/>
</dbReference>
<feature type="transmembrane region" description="Helical" evidence="5">
    <location>
        <begin position="62"/>
        <end position="81"/>
    </location>
</feature>
<reference evidence="7 8" key="1">
    <citation type="submission" date="2018-08" db="EMBL/GenBank/DDBJ databases">
        <title>Genomic Encyclopedia of Type Strains, Phase IV (KMG-IV): sequencing the most valuable type-strain genomes for metagenomic binning, comparative biology and taxonomic classification.</title>
        <authorList>
            <person name="Goeker M."/>
        </authorList>
    </citation>
    <scope>NUCLEOTIDE SEQUENCE [LARGE SCALE GENOMIC DNA]</scope>
    <source>
        <strain evidence="7 8">DSM 25527</strain>
    </source>
</reference>
<feature type="transmembrane region" description="Helical" evidence="5">
    <location>
        <begin position="18"/>
        <end position="36"/>
    </location>
</feature>
<feature type="transmembrane region" description="Helical" evidence="5">
    <location>
        <begin position="175"/>
        <end position="196"/>
    </location>
</feature>
<feature type="transmembrane region" description="Helical" evidence="5">
    <location>
        <begin position="397"/>
        <end position="418"/>
    </location>
</feature>
<feature type="transmembrane region" description="Helical" evidence="5">
    <location>
        <begin position="237"/>
        <end position="257"/>
    </location>
</feature>
<dbReference type="GO" id="GO:0016020">
    <property type="term" value="C:membrane"/>
    <property type="evidence" value="ECO:0007669"/>
    <property type="project" value="UniProtKB-SubCell"/>
</dbReference>
<keyword evidence="2 5" id="KW-0812">Transmembrane</keyword>
<feature type="transmembrane region" description="Helical" evidence="5">
    <location>
        <begin position="333"/>
        <end position="356"/>
    </location>
</feature>
<dbReference type="OrthoDB" id="9794076at2"/>
<dbReference type="EMBL" id="QXDC01000004">
    <property type="protein sequence ID" value="RIA37930.1"/>
    <property type="molecule type" value="Genomic_DNA"/>
</dbReference>
<keyword evidence="8" id="KW-1185">Reference proteome</keyword>
<keyword evidence="4 5" id="KW-0472">Membrane</keyword>
<dbReference type="Pfam" id="PF07690">
    <property type="entry name" value="MFS_1"/>
    <property type="match status" value="1"/>
</dbReference>
<feature type="transmembrane region" description="Helical" evidence="5">
    <location>
        <begin position="310"/>
        <end position="327"/>
    </location>
</feature>
<dbReference type="Proteomes" id="UP000266568">
    <property type="component" value="Unassembled WGS sequence"/>
</dbReference>
<evidence type="ECO:0000256" key="2">
    <source>
        <dbReference type="ARBA" id="ARBA00022692"/>
    </source>
</evidence>
<evidence type="ECO:0000256" key="4">
    <source>
        <dbReference type="ARBA" id="ARBA00023136"/>
    </source>
</evidence>
<feature type="transmembrane region" description="Helical" evidence="5">
    <location>
        <begin position="277"/>
        <end position="298"/>
    </location>
</feature>
<accession>A0A397NK47</accession>
<evidence type="ECO:0000256" key="3">
    <source>
        <dbReference type="ARBA" id="ARBA00022989"/>
    </source>
</evidence>
<dbReference type="SUPFAM" id="SSF103473">
    <property type="entry name" value="MFS general substrate transporter"/>
    <property type="match status" value="1"/>
</dbReference>
<dbReference type="PANTHER" id="PTHR11662">
    <property type="entry name" value="SOLUTE CARRIER FAMILY 17"/>
    <property type="match status" value="1"/>
</dbReference>
<gene>
    <name evidence="7" type="ORF">DFR49_3820</name>
</gene>
<dbReference type="CDD" id="cd17319">
    <property type="entry name" value="MFS_ExuT_GudP_like"/>
    <property type="match status" value="1"/>
</dbReference>
<comment type="caution">
    <text evidence="7">The sequence shown here is derived from an EMBL/GenBank/DDBJ whole genome shotgun (WGS) entry which is preliminary data.</text>
</comment>
<evidence type="ECO:0000313" key="7">
    <source>
        <dbReference type="EMBL" id="RIA37930.1"/>
    </source>
</evidence>
<dbReference type="InterPro" id="IPR036259">
    <property type="entry name" value="MFS_trans_sf"/>
</dbReference>
<feature type="transmembrane region" description="Helical" evidence="5">
    <location>
        <begin position="146"/>
        <end position="169"/>
    </location>
</feature>
<sequence>MSDATERHVAAAAERVGCYRWLICGLLFAATAINYVDRQMIGILKPTLQADLGWSETDYANIVLWFQAAYAIGYLGFGRLVDRIGARMGYAVAFTLWTVAHILHGAVRTTFGFGAVRFMLGIGESGSFPAGLKAVATWFPARERALAIGIFNAGANVGAIVTPIIVPIITVAYGWRAAFVITGVLSFVWLFAWLAFYRTPRETKRLGAAELALIESDAPDAPGKVAWLRLLRYRETWAFALGKFITDPIWWMFLFWLPDFLAKRYDLDLMSFGPPLIAIYLLSDVGSVAGGWASSRLIARGHSVNRARKATMLVCALAVTPIFFAQWVSHLWIAVLIIGLAAAAHQAWSANLFTLVSDMFPRKAVGSVIGIGGTAGALGGMLMAKFAGYVLETVGTYRLIFFVAGSVYLIALAVIHLLSPRLARASVEIVEA</sequence>
<dbReference type="InterPro" id="IPR050382">
    <property type="entry name" value="MFS_Na/Anion_cotransporter"/>
</dbReference>
<evidence type="ECO:0000313" key="8">
    <source>
        <dbReference type="Proteomes" id="UP000266568"/>
    </source>
</evidence>
<comment type="subcellular location">
    <subcellularLocation>
        <location evidence="1">Membrane</location>
        <topology evidence="1">Multi-pass membrane protein</topology>
    </subcellularLocation>
</comment>
<feature type="transmembrane region" description="Helical" evidence="5">
    <location>
        <begin position="88"/>
        <end position="106"/>
    </location>
</feature>
<dbReference type="GO" id="GO:0015134">
    <property type="term" value="F:hexuronate transmembrane transporter activity"/>
    <property type="evidence" value="ECO:0007669"/>
    <property type="project" value="TreeGrafter"/>
</dbReference>
<dbReference type="InterPro" id="IPR011701">
    <property type="entry name" value="MFS"/>
</dbReference>
<evidence type="ECO:0000256" key="1">
    <source>
        <dbReference type="ARBA" id="ARBA00004141"/>
    </source>
</evidence>
<organism evidence="7 8">
    <name type="scientific">Hephaestia caeni</name>
    <dbReference type="NCBI Taxonomy" id="645617"/>
    <lineage>
        <taxon>Bacteria</taxon>
        <taxon>Pseudomonadati</taxon>
        <taxon>Pseudomonadota</taxon>
        <taxon>Alphaproteobacteria</taxon>
        <taxon>Sphingomonadales</taxon>
        <taxon>Sphingomonadaceae</taxon>
        <taxon>Hephaestia</taxon>
    </lineage>
</organism>
<feature type="transmembrane region" description="Helical" evidence="5">
    <location>
        <begin position="368"/>
        <end position="391"/>
    </location>
</feature>
<name>A0A397NK47_9SPHN</name>
<evidence type="ECO:0000256" key="5">
    <source>
        <dbReference type="SAM" id="Phobius"/>
    </source>
</evidence>
<protein>
    <submittedName>
        <fullName evidence="7">ACS family hexuronate transporter-like MFS transporter</fullName>
    </submittedName>
</protein>
<dbReference type="AlphaFoldDB" id="A0A397NK47"/>
<dbReference type="RefSeq" id="WP_119037166.1">
    <property type="nucleotide sequence ID" value="NZ_QXDC01000004.1"/>
</dbReference>
<proteinExistence type="predicted"/>